<protein>
    <submittedName>
        <fullName evidence="1">Uncharacterized protein</fullName>
    </submittedName>
</protein>
<proteinExistence type="predicted"/>
<organism evidence="1 3">
    <name type="scientific">Candidatus Altarchaeum hamiconexum</name>
    <dbReference type="NCBI Taxonomy" id="1803513"/>
    <lineage>
        <taxon>Archaea</taxon>
        <taxon>Candidatus Altarchaeota</taxon>
        <taxon>Candidatus Altiarchaeia</taxon>
        <taxon>Candidatus Altarchaeales</taxon>
        <taxon>Candidatus Altarchaeaceae</taxon>
        <taxon>Candidatus Altarchaeum</taxon>
    </lineage>
</organism>
<evidence type="ECO:0000313" key="2">
    <source>
        <dbReference type="EMBL" id="NCS91195.1"/>
    </source>
</evidence>
<gene>
    <name evidence="2" type="ORF">GW779_02065</name>
    <name evidence="1" type="ORF">GW910_01255</name>
</gene>
<dbReference type="Proteomes" id="UP000738826">
    <property type="component" value="Unassembled WGS sequence"/>
</dbReference>
<dbReference type="Proteomes" id="UP000768163">
    <property type="component" value="Unassembled WGS sequence"/>
</dbReference>
<dbReference type="EMBL" id="JAACQH010000037">
    <property type="protein sequence ID" value="NCS91195.1"/>
    <property type="molecule type" value="Genomic_DNA"/>
</dbReference>
<sequence>MYWKGDKESFDGTEYEKVFNFLLKYASFVEHKDIINTFRKRKVEYKEGKVINAYGFIKMKEKNEIE</sequence>
<name>A0A8J7YVR3_9ARCH</name>
<dbReference type="EMBL" id="JAACVF010000032">
    <property type="protein sequence ID" value="NCN64693.1"/>
    <property type="molecule type" value="Genomic_DNA"/>
</dbReference>
<evidence type="ECO:0000313" key="3">
    <source>
        <dbReference type="Proteomes" id="UP000768163"/>
    </source>
</evidence>
<accession>A0A8J7YVR3</accession>
<evidence type="ECO:0000313" key="1">
    <source>
        <dbReference type="EMBL" id="NCN64693.1"/>
    </source>
</evidence>
<dbReference type="AlphaFoldDB" id="A0A8J7YVR3"/>
<comment type="caution">
    <text evidence="1">The sequence shown here is derived from an EMBL/GenBank/DDBJ whole genome shotgun (WGS) entry which is preliminary data.</text>
</comment>
<reference evidence="1" key="1">
    <citation type="submission" date="2019-11" db="EMBL/GenBank/DDBJ databases">
        <title>Lipid analysis of CO2-rich subsurface aquifers suggests an autotrophy-based deep biosphere with lysolipids enriched in CPR bacteria.</title>
        <authorList>
            <person name="Probst A.J."/>
            <person name="Elling F.J."/>
            <person name="Castelle C.J."/>
            <person name="Zhu Q."/>
            <person name="Elvert M."/>
            <person name="Birarda G."/>
            <person name="Holman H.-Y."/>
            <person name="Lane K.R."/>
            <person name="Ladd B."/>
            <person name="Ryan M.C."/>
            <person name="Woyke T."/>
            <person name="Hinrichs K.-U."/>
            <person name="Banfield J.F."/>
        </authorList>
    </citation>
    <scope>NUCLEOTIDE SEQUENCE</scope>
    <source>
        <strain evidence="1">CG_2015-01_33_1645</strain>
        <strain evidence="2">CG_2015-04_33_537</strain>
    </source>
</reference>